<feature type="region of interest" description="Disordered" evidence="2">
    <location>
        <begin position="1"/>
        <end position="21"/>
    </location>
</feature>
<feature type="compositionally biased region" description="Low complexity" evidence="2">
    <location>
        <begin position="110"/>
        <end position="121"/>
    </location>
</feature>
<name>A0A517S9B1_9PLAN</name>
<keyword evidence="1" id="KW-0802">TPR repeat</keyword>
<feature type="compositionally biased region" description="Low complexity" evidence="2">
    <location>
        <begin position="77"/>
        <end position="97"/>
    </location>
</feature>
<reference evidence="3 4" key="1">
    <citation type="submission" date="2019-02" db="EMBL/GenBank/DDBJ databases">
        <title>Deep-cultivation of Planctomycetes and their phenomic and genomic characterization uncovers novel biology.</title>
        <authorList>
            <person name="Wiegand S."/>
            <person name="Jogler M."/>
            <person name="Boedeker C."/>
            <person name="Pinto D."/>
            <person name="Vollmers J."/>
            <person name="Rivas-Marin E."/>
            <person name="Kohn T."/>
            <person name="Peeters S.H."/>
            <person name="Heuer A."/>
            <person name="Rast P."/>
            <person name="Oberbeckmann S."/>
            <person name="Bunk B."/>
            <person name="Jeske O."/>
            <person name="Meyerdierks A."/>
            <person name="Storesund J.E."/>
            <person name="Kallscheuer N."/>
            <person name="Luecker S."/>
            <person name="Lage O.M."/>
            <person name="Pohl T."/>
            <person name="Merkel B.J."/>
            <person name="Hornburger P."/>
            <person name="Mueller R.-W."/>
            <person name="Bruemmer F."/>
            <person name="Labrenz M."/>
            <person name="Spormann A.M."/>
            <person name="Op den Camp H."/>
            <person name="Overmann J."/>
            <person name="Amann R."/>
            <person name="Jetten M.S.M."/>
            <person name="Mascher T."/>
            <person name="Medema M.H."/>
            <person name="Devos D.P."/>
            <person name="Kaster A.-K."/>
            <person name="Ovreas L."/>
            <person name="Rohde M."/>
            <person name="Galperin M.Y."/>
            <person name="Jogler C."/>
        </authorList>
    </citation>
    <scope>NUCLEOTIDE SEQUENCE [LARGE SCALE GENOMIC DNA]</scope>
    <source>
        <strain evidence="3 4">Pan44</strain>
    </source>
</reference>
<accession>A0A517S9B1</accession>
<dbReference type="RefSeq" id="WP_145027249.1">
    <property type="nucleotide sequence ID" value="NZ_CP036271.1"/>
</dbReference>
<dbReference type="Proteomes" id="UP000315700">
    <property type="component" value="Chromosome"/>
</dbReference>
<evidence type="ECO:0000256" key="1">
    <source>
        <dbReference type="PROSITE-ProRule" id="PRU00339"/>
    </source>
</evidence>
<evidence type="ECO:0000313" key="3">
    <source>
        <dbReference type="EMBL" id="QDT52686.1"/>
    </source>
</evidence>
<dbReference type="KEGG" id="ccos:Pan44_06980"/>
<dbReference type="OrthoDB" id="209964at2"/>
<dbReference type="Gene3D" id="1.25.40.10">
    <property type="entry name" value="Tetratricopeptide repeat domain"/>
    <property type="match status" value="1"/>
</dbReference>
<feature type="compositionally biased region" description="Basic and acidic residues" evidence="2">
    <location>
        <begin position="7"/>
        <end position="20"/>
    </location>
</feature>
<dbReference type="InterPro" id="IPR011990">
    <property type="entry name" value="TPR-like_helical_dom_sf"/>
</dbReference>
<protein>
    <submittedName>
        <fullName evidence="3">Uncharacterized protein</fullName>
    </submittedName>
</protein>
<gene>
    <name evidence="3" type="ORF">Pan44_06980</name>
</gene>
<evidence type="ECO:0000313" key="4">
    <source>
        <dbReference type="Proteomes" id="UP000315700"/>
    </source>
</evidence>
<feature type="region of interest" description="Disordered" evidence="2">
    <location>
        <begin position="77"/>
        <end position="121"/>
    </location>
</feature>
<keyword evidence="4" id="KW-1185">Reference proteome</keyword>
<organism evidence="3 4">
    <name type="scientific">Caulifigura coniformis</name>
    <dbReference type="NCBI Taxonomy" id="2527983"/>
    <lineage>
        <taxon>Bacteria</taxon>
        <taxon>Pseudomonadati</taxon>
        <taxon>Planctomycetota</taxon>
        <taxon>Planctomycetia</taxon>
        <taxon>Planctomycetales</taxon>
        <taxon>Planctomycetaceae</taxon>
        <taxon>Caulifigura</taxon>
    </lineage>
</organism>
<dbReference type="InterPro" id="IPR019734">
    <property type="entry name" value="TPR_rpt"/>
</dbReference>
<feature type="repeat" description="TPR" evidence="1">
    <location>
        <begin position="321"/>
        <end position="354"/>
    </location>
</feature>
<dbReference type="InParanoid" id="A0A517S9B1"/>
<evidence type="ECO:0000256" key="2">
    <source>
        <dbReference type="SAM" id="MobiDB-lite"/>
    </source>
</evidence>
<dbReference type="SUPFAM" id="SSF48452">
    <property type="entry name" value="TPR-like"/>
    <property type="match status" value="1"/>
</dbReference>
<dbReference type="EMBL" id="CP036271">
    <property type="protein sequence ID" value="QDT52686.1"/>
    <property type="molecule type" value="Genomic_DNA"/>
</dbReference>
<proteinExistence type="predicted"/>
<dbReference type="PROSITE" id="PS50005">
    <property type="entry name" value="TPR"/>
    <property type="match status" value="1"/>
</dbReference>
<dbReference type="AlphaFoldDB" id="A0A517S9B1"/>
<sequence length="664" mass="72153">MQTSDGDIAKDEENDLREASSDEADAAWLAFRASGALRLRTVRPLGEILFVTSAWRNALLIAALLPRSLAFSAEDAPPLQTASAPPTAASPASSAAPKEQTPAQPAALITPTPSGAAAATSPEQAKATAVALNYCRASFHRIRHSPTKIVMAEEQEKILNNLNLSSIQDPEVINLYSGVLDEINQVGLADYERKLLKDNFQSSVRKKLTWDALAFSTDLATAQFGSAVRNGANSWWDYRVTTVQKDIDMLKIDRARMTAVVQKSSQFLDTFWRLAQKKQIPDKWLVRGDDIDALDKAVREPDPVVRHRVLRRMNGFMEAYPPYWYYLGRTQQELGELDDAMQTYDQLVALGNNHFRKDDMLATGLANKAAIQEYLKDSSAVSTALKALDKSTEVWEANLVCARILQRHRQFVAAEDAVLRNLDVGLELDQSRVFLASVYYHAEERGKLAKILADPQFANLPRPVLIRCAALLGPEQAPTGVMRMVAGSIDAQPQITFGQDEVILHASDAWQLPLAHMKASINGVELTAAHAATISGGHELRLTPARDLGTPLGGTQKYDLKLDLTYPDSSTVTLTMALSEEPARSGPQTRMTSFRGPAAPTLRVSSIQIGDKMLNVAGMPSTADAPSGLAPEKPAPPAVDVPVSGPGIGHFPRLLSIESDGPAG</sequence>